<dbReference type="PANTHER" id="PTHR11972">
    <property type="entry name" value="NADPH OXIDASE"/>
    <property type="match status" value="1"/>
</dbReference>
<dbReference type="EMBL" id="JAAAIP010000143">
    <property type="protein sequence ID" value="KAG0324597.1"/>
    <property type="molecule type" value="Genomic_DNA"/>
</dbReference>
<dbReference type="GO" id="GO:0006811">
    <property type="term" value="P:monoatomic ion transport"/>
    <property type="evidence" value="ECO:0007669"/>
    <property type="project" value="UniProtKB-KW"/>
</dbReference>
<reference evidence="9" key="1">
    <citation type="journal article" date="2020" name="Fungal Divers.">
        <title>Resolving the Mortierellaceae phylogeny through synthesis of multi-gene phylogenetics and phylogenomics.</title>
        <authorList>
            <person name="Vandepol N."/>
            <person name="Liber J."/>
            <person name="Desiro A."/>
            <person name="Na H."/>
            <person name="Kennedy M."/>
            <person name="Barry K."/>
            <person name="Grigoriev I.V."/>
            <person name="Miller A.N."/>
            <person name="O'Donnell K."/>
            <person name="Stajich J.E."/>
            <person name="Bonito G."/>
        </authorList>
    </citation>
    <scope>NUCLEOTIDE SEQUENCE</scope>
    <source>
        <strain evidence="9">REB-010B</strain>
    </source>
</reference>
<dbReference type="CDD" id="cd06186">
    <property type="entry name" value="NOX_Duox_like_FAD_NADP"/>
    <property type="match status" value="1"/>
</dbReference>
<feature type="transmembrane region" description="Helical" evidence="7">
    <location>
        <begin position="694"/>
        <end position="720"/>
    </location>
</feature>
<dbReference type="PANTHER" id="PTHR11972:SF69">
    <property type="entry name" value="FERRIC REDUCTION OXIDASE 6-RELATED"/>
    <property type="match status" value="1"/>
</dbReference>
<dbReference type="AlphaFoldDB" id="A0A9P6RNM0"/>
<keyword evidence="4" id="KW-0560">Oxidoreductase</keyword>
<comment type="caution">
    <text evidence="9">The sequence shown here is derived from an EMBL/GenBank/DDBJ whole genome shotgun (WGS) entry which is preliminary data.</text>
</comment>
<organism evidence="9 10">
    <name type="scientific">Dissophora globulifera</name>
    <dbReference type="NCBI Taxonomy" id="979702"/>
    <lineage>
        <taxon>Eukaryota</taxon>
        <taxon>Fungi</taxon>
        <taxon>Fungi incertae sedis</taxon>
        <taxon>Mucoromycota</taxon>
        <taxon>Mortierellomycotina</taxon>
        <taxon>Mortierellomycetes</taxon>
        <taxon>Mortierellales</taxon>
        <taxon>Mortierellaceae</taxon>
        <taxon>Dissophora</taxon>
    </lineage>
</organism>
<evidence type="ECO:0000256" key="3">
    <source>
        <dbReference type="ARBA" id="ARBA00022989"/>
    </source>
</evidence>
<keyword evidence="6 7" id="KW-0472">Membrane</keyword>
<feature type="transmembrane region" description="Helical" evidence="7">
    <location>
        <begin position="44"/>
        <end position="65"/>
    </location>
</feature>
<dbReference type="InterPro" id="IPR013112">
    <property type="entry name" value="FAD-bd_8"/>
</dbReference>
<feature type="transmembrane region" description="Helical" evidence="7">
    <location>
        <begin position="230"/>
        <end position="248"/>
    </location>
</feature>
<dbReference type="Gene3D" id="3.40.50.80">
    <property type="entry name" value="Nucleotide-binding domain of ferredoxin-NADP reductase (FNR) module"/>
    <property type="match status" value="1"/>
</dbReference>
<keyword evidence="2 7" id="KW-0812">Transmembrane</keyword>
<evidence type="ECO:0000313" key="10">
    <source>
        <dbReference type="Proteomes" id="UP000738325"/>
    </source>
</evidence>
<dbReference type="GO" id="GO:0005886">
    <property type="term" value="C:plasma membrane"/>
    <property type="evidence" value="ECO:0007669"/>
    <property type="project" value="TreeGrafter"/>
</dbReference>
<dbReference type="PROSITE" id="PS51384">
    <property type="entry name" value="FAD_FR"/>
    <property type="match status" value="1"/>
</dbReference>
<evidence type="ECO:0000259" key="8">
    <source>
        <dbReference type="PROSITE" id="PS51384"/>
    </source>
</evidence>
<dbReference type="InterPro" id="IPR013130">
    <property type="entry name" value="Fe3_Rdtase_TM_dom"/>
</dbReference>
<evidence type="ECO:0000256" key="1">
    <source>
        <dbReference type="ARBA" id="ARBA00004141"/>
    </source>
</evidence>
<keyword evidence="3 7" id="KW-1133">Transmembrane helix</keyword>
<sequence length="869" mass="97133">MKFQAIALSLLIVFTLYLVADFKVTWLSDSTIYDIYYYNKRDIYFILLFVVPAIGSHLVTIWGHYYRADALFQESISQVSTSSTRQQKKRISVWERHDPWWTGFTVKFWVLVIITAFLNLIWFVQPLIAYLPTGVKFLGTYGAVTAYLAFGTGYAAMGSCGILLLLVLRRSMLQAIGFTYSDLLPLHRWMGVAFIVWSTIHTICYVLYYVHFDAFWTNFNFDGNTRGPQNMIACFAYAALCGLGFTAIPQIRRSCYLLFITTHRIFTVITFVGTLMHFPYYMIWYYVLPSMCLYLADRFVPKFIQSCSVARKVQCSFNKEADILTIVISSRNRLEPLKPYYPGDYVNLEIPELSSIYHPFTIASYWAEDPYSMTLYIRSFQETKTSWTGALARLCESKGEEPLLLKANVDGVFGDRNHDYLSTRVMVIFSAGAAITTFMGLLKAMAAQIESSVLSSAETEVIRVHLICTFRYESELYAYGDFMHRIMHDPRFTSWLHTQVYISRPDKFTPPLDCPQCASEFVCGREVAEEQVRERVDESTSLLAAGSKGSRYGAASESCANCGEDKGCCMGSSSPRVQSSASSATVTTPISLAATCASTVPTVNGSSSAAALTAAITDSPYRYKSLPTFLDASSATIATVHAKKDLVATTLILLVPMLVFVWARAIPWEGTYNGESHWCRTAIVLDQHMTNRCLWSYSVLPGVIHIIAASLLGYLGLWVARNTNILQSRGAKSLRHVAGAGGAEEGSRREDVKDAYQKLVQGLVESDPKLVGPKIYKNGGGVHSHVDMKSTTKGSIKFRRGRLQVNHHIQELMASGIGRQDTNSGIDAKDKEGGVLVFGGGPDAFVDMIEESCKKARWGVDFHRETWSP</sequence>
<dbReference type="Pfam" id="PF01794">
    <property type="entry name" value="Ferric_reduct"/>
    <property type="match status" value="1"/>
</dbReference>
<evidence type="ECO:0000256" key="2">
    <source>
        <dbReference type="ARBA" id="ARBA00022692"/>
    </source>
</evidence>
<feature type="transmembrane region" description="Helical" evidence="7">
    <location>
        <begin position="144"/>
        <end position="168"/>
    </location>
</feature>
<evidence type="ECO:0000313" key="9">
    <source>
        <dbReference type="EMBL" id="KAG0324597.1"/>
    </source>
</evidence>
<dbReference type="InterPro" id="IPR039261">
    <property type="entry name" value="FNR_nucleotide-bd"/>
</dbReference>
<dbReference type="OrthoDB" id="10006946at2759"/>
<keyword evidence="5" id="KW-0813">Transport</keyword>
<gene>
    <name evidence="9" type="ORF">BGZ99_001661</name>
</gene>
<feature type="transmembrane region" description="Helical" evidence="7">
    <location>
        <begin position="189"/>
        <end position="210"/>
    </location>
</feature>
<feature type="domain" description="FAD-binding FR-type" evidence="8">
    <location>
        <begin position="302"/>
        <end position="419"/>
    </location>
</feature>
<dbReference type="GO" id="GO:0016491">
    <property type="term" value="F:oxidoreductase activity"/>
    <property type="evidence" value="ECO:0007669"/>
    <property type="project" value="UniProtKB-KW"/>
</dbReference>
<evidence type="ECO:0000256" key="6">
    <source>
        <dbReference type="ARBA" id="ARBA00023136"/>
    </source>
</evidence>
<dbReference type="SFLD" id="SFLDS00052">
    <property type="entry name" value="Ferric_Reductase_Domain"/>
    <property type="match status" value="1"/>
</dbReference>
<name>A0A9P6RNM0_9FUNG</name>
<protein>
    <recommendedName>
        <fullName evidence="8">FAD-binding FR-type domain-containing protein</fullName>
    </recommendedName>
</protein>
<dbReference type="SUPFAM" id="SSF63380">
    <property type="entry name" value="Riboflavin synthase domain-like"/>
    <property type="match status" value="1"/>
</dbReference>
<proteinExistence type="predicted"/>
<dbReference type="InterPro" id="IPR050369">
    <property type="entry name" value="RBOH/FRE"/>
</dbReference>
<evidence type="ECO:0000256" key="7">
    <source>
        <dbReference type="SAM" id="Phobius"/>
    </source>
</evidence>
<dbReference type="InterPro" id="IPR017938">
    <property type="entry name" value="Riboflavin_synthase-like_b-brl"/>
</dbReference>
<evidence type="ECO:0000256" key="4">
    <source>
        <dbReference type="ARBA" id="ARBA00023002"/>
    </source>
</evidence>
<dbReference type="SFLD" id="SFLDG01168">
    <property type="entry name" value="Ferric_reductase_subgroup_(FRE"/>
    <property type="match status" value="1"/>
</dbReference>
<evidence type="ECO:0000256" key="5">
    <source>
        <dbReference type="ARBA" id="ARBA00023065"/>
    </source>
</evidence>
<keyword evidence="10" id="KW-1185">Reference proteome</keyword>
<keyword evidence="5" id="KW-0406">Ion transport</keyword>
<accession>A0A9P6RNM0</accession>
<dbReference type="InterPro" id="IPR017927">
    <property type="entry name" value="FAD-bd_FR_type"/>
</dbReference>
<feature type="transmembrane region" description="Helical" evidence="7">
    <location>
        <begin position="646"/>
        <end position="666"/>
    </location>
</feature>
<dbReference type="Proteomes" id="UP000738325">
    <property type="component" value="Unassembled WGS sequence"/>
</dbReference>
<comment type="subcellular location">
    <subcellularLocation>
        <location evidence="1">Membrane</location>
        <topology evidence="1">Multi-pass membrane protein</topology>
    </subcellularLocation>
</comment>
<dbReference type="Pfam" id="PF08022">
    <property type="entry name" value="FAD_binding_8"/>
    <property type="match status" value="1"/>
</dbReference>
<feature type="transmembrane region" description="Helical" evidence="7">
    <location>
        <begin position="100"/>
        <end position="124"/>
    </location>
</feature>